<dbReference type="Gene3D" id="3.40.50.1820">
    <property type="entry name" value="alpha/beta hydrolase"/>
    <property type="match status" value="1"/>
</dbReference>
<dbReference type="Proteomes" id="UP001344906">
    <property type="component" value="Unassembled WGS sequence"/>
</dbReference>
<name>A0ABQ6FJD3_9CHLR</name>
<keyword evidence="1" id="KW-0378">Hydrolase</keyword>
<dbReference type="InterPro" id="IPR050300">
    <property type="entry name" value="GDXG_lipolytic_enzyme"/>
</dbReference>
<dbReference type="InterPro" id="IPR029058">
    <property type="entry name" value="AB_hydrolase_fold"/>
</dbReference>
<organism evidence="3 4">
    <name type="scientific">Dictyobacter halimunensis</name>
    <dbReference type="NCBI Taxonomy" id="3026934"/>
    <lineage>
        <taxon>Bacteria</taxon>
        <taxon>Bacillati</taxon>
        <taxon>Chloroflexota</taxon>
        <taxon>Ktedonobacteria</taxon>
        <taxon>Ktedonobacterales</taxon>
        <taxon>Dictyobacteraceae</taxon>
        <taxon>Dictyobacter</taxon>
    </lineage>
</organism>
<evidence type="ECO:0000256" key="1">
    <source>
        <dbReference type="ARBA" id="ARBA00022801"/>
    </source>
</evidence>
<comment type="caution">
    <text evidence="3">The sequence shown here is derived from an EMBL/GenBank/DDBJ whole genome shotgun (WGS) entry which is preliminary data.</text>
</comment>
<sequence length="272" mass="29654">MSRSSEQFPHQATTTSFHRLAYGSNPFQYSELYVPEGPGPHPVVELIHGGFWRKAYDLTLMQGLAQNLVAQGIAAWNIEYRRIGNPGGAWPGTFLDVAAATDYLNKLDSSYHLDIRRVVAVGHSAGGHLACWLACRHLLPSDSEINTSQTPLRLRGVVSQAGVVDLEQAWQLRLSQNVVQELLQGSPSEQPARYAQASPAALLPSGIPQILVHGSVDDIVPVSISRSYAHKASATGDNVQLLELPEADHFILIDPNSEAWQLTVKGIKRLLG</sequence>
<evidence type="ECO:0000259" key="2">
    <source>
        <dbReference type="Pfam" id="PF20434"/>
    </source>
</evidence>
<dbReference type="Pfam" id="PF20434">
    <property type="entry name" value="BD-FAE"/>
    <property type="match status" value="1"/>
</dbReference>
<evidence type="ECO:0000313" key="3">
    <source>
        <dbReference type="EMBL" id="GLV53685.1"/>
    </source>
</evidence>
<dbReference type="InterPro" id="IPR049492">
    <property type="entry name" value="BD-FAE-like_dom"/>
</dbReference>
<feature type="domain" description="BD-FAE-like" evidence="2">
    <location>
        <begin position="32"/>
        <end position="229"/>
    </location>
</feature>
<evidence type="ECO:0000313" key="4">
    <source>
        <dbReference type="Proteomes" id="UP001344906"/>
    </source>
</evidence>
<dbReference type="EMBL" id="BSRI01000001">
    <property type="protein sequence ID" value="GLV53685.1"/>
    <property type="molecule type" value="Genomic_DNA"/>
</dbReference>
<keyword evidence="4" id="KW-1185">Reference proteome</keyword>
<reference evidence="3 4" key="1">
    <citation type="submission" date="2023-02" db="EMBL/GenBank/DDBJ databases">
        <title>Dictyobacter halimunensis sp. nov., a new member of the class Ktedonobacteria from forest soil in a geothermal area.</title>
        <authorList>
            <person name="Rachmania M.K."/>
            <person name="Ningsih F."/>
            <person name="Sakai Y."/>
            <person name="Yabe S."/>
            <person name="Yokota A."/>
            <person name="Sjamsuridzal W."/>
        </authorList>
    </citation>
    <scope>NUCLEOTIDE SEQUENCE [LARGE SCALE GENOMIC DNA]</scope>
    <source>
        <strain evidence="3 4">S3.2.2.5</strain>
    </source>
</reference>
<protein>
    <recommendedName>
        <fullName evidence="2">BD-FAE-like domain-containing protein</fullName>
    </recommendedName>
</protein>
<dbReference type="SUPFAM" id="SSF53474">
    <property type="entry name" value="alpha/beta-Hydrolases"/>
    <property type="match status" value="1"/>
</dbReference>
<gene>
    <name evidence="3" type="ORF">KDH_05370</name>
</gene>
<accession>A0ABQ6FJD3</accession>
<proteinExistence type="predicted"/>
<dbReference type="PANTHER" id="PTHR48081">
    <property type="entry name" value="AB HYDROLASE SUPERFAMILY PROTEIN C4A8.06C"/>
    <property type="match status" value="1"/>
</dbReference>
<dbReference type="RefSeq" id="WP_338247395.1">
    <property type="nucleotide sequence ID" value="NZ_BSRI01000001.1"/>
</dbReference>